<feature type="compositionally biased region" description="Pro residues" evidence="1">
    <location>
        <begin position="239"/>
        <end position="258"/>
    </location>
</feature>
<dbReference type="Pfam" id="PF12697">
    <property type="entry name" value="Abhydrolase_6"/>
    <property type="match status" value="1"/>
</dbReference>
<keyword evidence="3" id="KW-0378">Hydrolase</keyword>
<dbReference type="RefSeq" id="WP_167983187.1">
    <property type="nucleotide sequence ID" value="NZ_JAATEJ010000008.1"/>
</dbReference>
<protein>
    <submittedName>
        <fullName evidence="3">Alpha/beta fold hydrolase</fullName>
    </submittedName>
</protein>
<accession>A0ABX0ZNQ3</accession>
<gene>
    <name evidence="3" type="ORF">HCN08_13060</name>
</gene>
<dbReference type="InterPro" id="IPR000073">
    <property type="entry name" value="AB_hydrolase_1"/>
</dbReference>
<dbReference type="GO" id="GO:0016787">
    <property type="term" value="F:hydrolase activity"/>
    <property type="evidence" value="ECO:0007669"/>
    <property type="project" value="UniProtKB-KW"/>
</dbReference>
<dbReference type="EMBL" id="JAATEJ010000008">
    <property type="protein sequence ID" value="NJP44321.1"/>
    <property type="molecule type" value="Genomic_DNA"/>
</dbReference>
<dbReference type="InterPro" id="IPR029058">
    <property type="entry name" value="AB_hydrolase_fold"/>
</dbReference>
<feature type="region of interest" description="Disordered" evidence="1">
    <location>
        <begin position="235"/>
        <end position="258"/>
    </location>
</feature>
<evidence type="ECO:0000313" key="4">
    <source>
        <dbReference type="Proteomes" id="UP000734511"/>
    </source>
</evidence>
<proteinExistence type="predicted"/>
<dbReference type="PANTHER" id="PTHR37946:SF1">
    <property type="entry name" value="SLL1969 PROTEIN"/>
    <property type="match status" value="1"/>
</dbReference>
<feature type="domain" description="AB hydrolase-1" evidence="2">
    <location>
        <begin position="11"/>
        <end position="156"/>
    </location>
</feature>
<organism evidence="3 4">
    <name type="scientific">Actinacidiphila epipremni</name>
    <dbReference type="NCBI Taxonomy" id="2053013"/>
    <lineage>
        <taxon>Bacteria</taxon>
        <taxon>Bacillati</taxon>
        <taxon>Actinomycetota</taxon>
        <taxon>Actinomycetes</taxon>
        <taxon>Kitasatosporales</taxon>
        <taxon>Streptomycetaceae</taxon>
        <taxon>Actinacidiphila</taxon>
    </lineage>
</organism>
<evidence type="ECO:0000256" key="1">
    <source>
        <dbReference type="SAM" id="MobiDB-lite"/>
    </source>
</evidence>
<comment type="caution">
    <text evidence="3">The sequence shown here is derived from an EMBL/GenBank/DDBJ whole genome shotgun (WGS) entry which is preliminary data.</text>
</comment>
<evidence type="ECO:0000313" key="3">
    <source>
        <dbReference type="EMBL" id="NJP44321.1"/>
    </source>
</evidence>
<dbReference type="SUPFAM" id="SSF53474">
    <property type="entry name" value="alpha/beta-Hydrolases"/>
    <property type="match status" value="1"/>
</dbReference>
<sequence length="258" mass="27852">MVTAGGRLGAVFVHGFLSGPGTWDPFLRLLADDQDLAFAHPLAFGYASPALPRVAWRRVPEIDDIADSLKVYLETEAAGFDDLVLVAHSQGGLVVQRHLARMLAAGRGADLARIRRIVLFACPNNGSQFALSLRRRWPWKNPQERQLRPLDAVVTDTQRIVLNQVVHAREIGGSTCPIPVTALAGESDAVVTPASARSVFPDIGVLPGDHFAIIKPDGVTHRSYTTLKRLLLAARPEPEGIPEPEGLPDPRPPGPSQG</sequence>
<dbReference type="Gene3D" id="3.40.50.1820">
    <property type="entry name" value="alpha/beta hydrolase"/>
    <property type="match status" value="1"/>
</dbReference>
<evidence type="ECO:0000259" key="2">
    <source>
        <dbReference type="Pfam" id="PF12697"/>
    </source>
</evidence>
<reference evidence="3 4" key="1">
    <citation type="submission" date="2020-03" db="EMBL/GenBank/DDBJ databases">
        <title>WGS of actinomycetes isolated from Thailand.</title>
        <authorList>
            <person name="Thawai C."/>
        </authorList>
    </citation>
    <scope>NUCLEOTIDE SEQUENCE [LARGE SCALE GENOMIC DNA]</scope>
    <source>
        <strain evidence="3 4">PRB2-1</strain>
    </source>
</reference>
<dbReference type="Proteomes" id="UP000734511">
    <property type="component" value="Unassembled WGS sequence"/>
</dbReference>
<dbReference type="PANTHER" id="PTHR37946">
    <property type="entry name" value="SLL1969 PROTEIN"/>
    <property type="match status" value="1"/>
</dbReference>
<name>A0ABX0ZNQ3_9ACTN</name>
<keyword evidence="4" id="KW-1185">Reference proteome</keyword>